<feature type="compositionally biased region" description="Acidic residues" evidence="1">
    <location>
        <begin position="340"/>
        <end position="350"/>
    </location>
</feature>
<evidence type="ECO:0000313" key="2">
    <source>
        <dbReference type="EMBL" id="EEH54453.1"/>
    </source>
</evidence>
<feature type="compositionally biased region" description="Polar residues" evidence="1">
    <location>
        <begin position="1"/>
        <end position="11"/>
    </location>
</feature>
<protein>
    <submittedName>
        <fullName evidence="2">Predicted protein</fullName>
    </submittedName>
</protein>
<sequence length="393" mass="42535">MGSGPNDTMTSKGGAGSGSGGGMNASRRGASGGALNASRGSSSGLPTNRAALLRAAEKKRANEAGYHGRENPAKTSDLPPFWSTSKHGVPYNEGDPMEIAKGGARPGGANAGVFSKSLVRASVSAGLSVSASLGPAQMKLNDLRKALESPHSHMGHEERVRAIAKLPPYEHIVALVKGLGAFYTLVPIRPRWRGERRSLRTLPGASLRPPLGFNPRPRRLSTPLLTPFNSTPTFARMEWPLDRDPYDTTKGPWTGDKPEVWKKDPERCVRRAVVALEARMRESLARVVAAENKKALSPCYTEKDFLMRVFQRVDKNRHGRFTGDCDLAMFLQAWGSAPPEPDDADDDENENEKNEFAGPASVASIASTPKPTEARSISHWSPYDRVRVVHADP</sequence>
<accession>C1N1H9</accession>
<feature type="region of interest" description="Disordered" evidence="1">
    <location>
        <begin position="334"/>
        <end position="379"/>
    </location>
</feature>
<dbReference type="AlphaFoldDB" id="C1N1H9"/>
<evidence type="ECO:0000313" key="3">
    <source>
        <dbReference type="Proteomes" id="UP000001876"/>
    </source>
</evidence>
<evidence type="ECO:0000256" key="1">
    <source>
        <dbReference type="SAM" id="MobiDB-lite"/>
    </source>
</evidence>
<dbReference type="EMBL" id="GG663744">
    <property type="protein sequence ID" value="EEH54453.1"/>
    <property type="molecule type" value="Genomic_DNA"/>
</dbReference>
<feature type="compositionally biased region" description="Gly residues" evidence="1">
    <location>
        <begin position="13"/>
        <end position="23"/>
    </location>
</feature>
<feature type="compositionally biased region" description="Basic and acidic residues" evidence="1">
    <location>
        <begin position="55"/>
        <end position="72"/>
    </location>
</feature>
<proteinExistence type="predicted"/>
<keyword evidence="3" id="KW-1185">Reference proteome</keyword>
<dbReference type="RefSeq" id="XP_003061823.1">
    <property type="nucleotide sequence ID" value="XM_003061777.1"/>
</dbReference>
<feature type="compositionally biased region" description="Low complexity" evidence="1">
    <location>
        <begin position="24"/>
        <end position="54"/>
    </location>
</feature>
<dbReference type="OrthoDB" id="1069523at2759"/>
<gene>
    <name evidence="2" type="ORF">MICPUCDRAFT_51409</name>
</gene>
<dbReference type="Proteomes" id="UP000001876">
    <property type="component" value="Unassembled WGS sequence"/>
</dbReference>
<dbReference type="KEGG" id="mpp:MICPUCDRAFT_51409"/>
<name>C1N1H9_MICPC</name>
<feature type="region of interest" description="Disordered" evidence="1">
    <location>
        <begin position="1"/>
        <end position="81"/>
    </location>
</feature>
<reference evidence="2 3" key="1">
    <citation type="journal article" date="2009" name="Science">
        <title>Green evolution and dynamic adaptations revealed by genomes of the marine picoeukaryotes Micromonas.</title>
        <authorList>
            <person name="Worden A.Z."/>
            <person name="Lee J.H."/>
            <person name="Mock T."/>
            <person name="Rouze P."/>
            <person name="Simmons M.P."/>
            <person name="Aerts A.L."/>
            <person name="Allen A.E."/>
            <person name="Cuvelier M.L."/>
            <person name="Derelle E."/>
            <person name="Everett M.V."/>
            <person name="Foulon E."/>
            <person name="Grimwood J."/>
            <person name="Gundlach H."/>
            <person name="Henrissat B."/>
            <person name="Napoli C."/>
            <person name="McDonald S.M."/>
            <person name="Parker M.S."/>
            <person name="Rombauts S."/>
            <person name="Salamov A."/>
            <person name="Von Dassow P."/>
            <person name="Badger J.H."/>
            <person name="Coutinho P.M."/>
            <person name="Demir E."/>
            <person name="Dubchak I."/>
            <person name="Gentemann C."/>
            <person name="Eikrem W."/>
            <person name="Gready J.E."/>
            <person name="John U."/>
            <person name="Lanier W."/>
            <person name="Lindquist E.A."/>
            <person name="Lucas S."/>
            <person name="Mayer K.F."/>
            <person name="Moreau H."/>
            <person name="Not F."/>
            <person name="Otillar R."/>
            <person name="Panaud O."/>
            <person name="Pangilinan J."/>
            <person name="Paulsen I."/>
            <person name="Piegu B."/>
            <person name="Poliakov A."/>
            <person name="Robbens S."/>
            <person name="Schmutz J."/>
            <person name="Toulza E."/>
            <person name="Wyss T."/>
            <person name="Zelensky A."/>
            <person name="Zhou K."/>
            <person name="Armbrust E.V."/>
            <person name="Bhattacharya D."/>
            <person name="Goodenough U.W."/>
            <person name="Van de Peer Y."/>
            <person name="Grigoriev I.V."/>
        </authorList>
    </citation>
    <scope>NUCLEOTIDE SEQUENCE [LARGE SCALE GENOMIC DNA]</scope>
    <source>
        <strain evidence="2 3">CCMP1545</strain>
    </source>
</reference>
<organism evidence="3">
    <name type="scientific">Micromonas pusilla (strain CCMP1545)</name>
    <name type="common">Picoplanktonic green alga</name>
    <dbReference type="NCBI Taxonomy" id="564608"/>
    <lineage>
        <taxon>Eukaryota</taxon>
        <taxon>Viridiplantae</taxon>
        <taxon>Chlorophyta</taxon>
        <taxon>Mamiellophyceae</taxon>
        <taxon>Mamiellales</taxon>
        <taxon>Mamiellaceae</taxon>
        <taxon>Micromonas</taxon>
    </lineage>
</organism>
<dbReference type="GeneID" id="9687262"/>